<dbReference type="InterPro" id="IPR023591">
    <property type="entry name" value="Ribosomal_uS2_flav_dom_sf"/>
</dbReference>
<dbReference type="Gene3D" id="1.10.287.610">
    <property type="entry name" value="Helix hairpin bin"/>
    <property type="match status" value="1"/>
</dbReference>
<reference evidence="2" key="1">
    <citation type="journal article" date="2019" name="Genome Biol. Evol.">
        <title>Nephromyces represents a diverse and novel lineage of the Apicomplexa that has retained apicoplasts.</title>
        <authorList>
            <person name="Munoz-Gomez S.A."/>
            <person name="Durnin K."/>
            <person name="Eme L."/>
            <person name="Paight C."/>
            <person name="Lane C.E."/>
            <person name="Saffo M.B."/>
            <person name="Slamovits C.H."/>
        </authorList>
    </citation>
    <scope>NUCLEOTIDE SEQUENCE</scope>
    <source>
        <strain evidence="2">705</strain>
    </source>
</reference>
<dbReference type="Pfam" id="PF00318">
    <property type="entry name" value="Ribosomal_S2"/>
    <property type="match status" value="1"/>
</dbReference>
<dbReference type="GO" id="GO:0006412">
    <property type="term" value="P:translation"/>
    <property type="evidence" value="ECO:0007669"/>
    <property type="project" value="InterPro"/>
</dbReference>
<accession>A0A5C1H9L1</accession>
<dbReference type="SUPFAM" id="SSF52313">
    <property type="entry name" value="Ribosomal protein S2"/>
    <property type="match status" value="1"/>
</dbReference>
<name>A0A5C1H9L1_9APIC</name>
<dbReference type="InterPro" id="IPR005706">
    <property type="entry name" value="Ribosomal_uS2_bac/mit/plastid"/>
</dbReference>
<comment type="similarity">
    <text evidence="1">Belongs to the universal ribosomal protein uS2 family.</text>
</comment>
<keyword evidence="2" id="KW-0687">Ribonucleoprotein</keyword>
<organism evidence="2">
    <name type="scientific">Nephromyces sp. ex Molgula occidentalis</name>
    <dbReference type="NCBI Taxonomy" id="2544991"/>
    <lineage>
        <taxon>Eukaryota</taxon>
        <taxon>Sar</taxon>
        <taxon>Alveolata</taxon>
        <taxon>Apicomplexa</taxon>
        <taxon>Aconoidasida</taxon>
        <taxon>Nephromycida</taxon>
        <taxon>Nephromyces</taxon>
    </lineage>
</organism>
<dbReference type="GO" id="GO:0005763">
    <property type="term" value="C:mitochondrial small ribosomal subunit"/>
    <property type="evidence" value="ECO:0007669"/>
    <property type="project" value="TreeGrafter"/>
</dbReference>
<gene>
    <name evidence="2" type="primary">rps2</name>
</gene>
<protein>
    <submittedName>
        <fullName evidence="2">30S ribosomal protein S2</fullName>
    </submittedName>
</protein>
<dbReference type="InterPro" id="IPR001865">
    <property type="entry name" value="Ribosomal_uS2"/>
</dbReference>
<dbReference type="EMBL" id="MK573210">
    <property type="protein sequence ID" value="QEM01876.1"/>
    <property type="molecule type" value="Genomic_DNA"/>
</dbReference>
<dbReference type="HAMAP" id="MF_00291_B">
    <property type="entry name" value="Ribosomal_uS2_B"/>
    <property type="match status" value="1"/>
</dbReference>
<dbReference type="PANTHER" id="PTHR12534">
    <property type="entry name" value="30S RIBOSOMAL PROTEIN S2 PROKARYOTIC AND ORGANELLAR"/>
    <property type="match status" value="1"/>
</dbReference>
<dbReference type="PRINTS" id="PR00395">
    <property type="entry name" value="RIBOSOMALS2"/>
</dbReference>
<proteinExistence type="inferred from homology"/>
<dbReference type="AlphaFoldDB" id="A0A5C1H9L1"/>
<dbReference type="GO" id="GO:0003735">
    <property type="term" value="F:structural constituent of ribosome"/>
    <property type="evidence" value="ECO:0007669"/>
    <property type="project" value="InterPro"/>
</dbReference>
<dbReference type="CDD" id="cd01425">
    <property type="entry name" value="RPS2"/>
    <property type="match status" value="1"/>
</dbReference>
<dbReference type="NCBIfam" id="TIGR01011">
    <property type="entry name" value="rpsB_bact"/>
    <property type="match status" value="1"/>
</dbReference>
<sequence>MILITLNELMISGVQIGHKKSRLKYNFNKFIYKTIGKNWIIDLIQTAKYLTKTYSFLYKYGFYNKEILFIGSSSIVKNLIKKTSKLTGQFYINEPFVPGLFTNWTTIRENLLLLKWFYYVNQILNKKIITNKFNLKFKTKFLKIYNKLNYKYKNIKGIKTLPDLIFILDLNKEQLALKEALKLNKIIISIIDSNINPNLIHFPIPGNDNNYFSIKLILQICITGFLHGLLKNKQIL</sequence>
<keyword evidence="2" id="KW-0689">Ribosomal protein</keyword>
<dbReference type="Gene3D" id="3.40.50.10490">
    <property type="entry name" value="Glucose-6-phosphate isomerase like protein, domain 1"/>
    <property type="match status" value="1"/>
</dbReference>
<evidence type="ECO:0000313" key="2">
    <source>
        <dbReference type="EMBL" id="QEM01876.1"/>
    </source>
</evidence>
<evidence type="ECO:0000256" key="1">
    <source>
        <dbReference type="ARBA" id="ARBA00006242"/>
    </source>
</evidence>
<dbReference type="PANTHER" id="PTHR12534:SF0">
    <property type="entry name" value="SMALL RIBOSOMAL SUBUNIT PROTEIN US2M"/>
    <property type="match status" value="1"/>
</dbReference>